<dbReference type="KEGG" id="mgly:NCTC10194_00224"/>
<dbReference type="SUPFAM" id="SSF48013">
    <property type="entry name" value="NusB-like"/>
    <property type="match status" value="1"/>
</dbReference>
<evidence type="ECO:0000259" key="2">
    <source>
        <dbReference type="Pfam" id="PF01029"/>
    </source>
</evidence>
<keyword evidence="1" id="KW-0694">RNA-binding</keyword>
<dbReference type="GO" id="GO:0003723">
    <property type="term" value="F:RNA binding"/>
    <property type="evidence" value="ECO:0007669"/>
    <property type="project" value="UniProtKB-KW"/>
</dbReference>
<dbReference type="GO" id="GO:0006355">
    <property type="term" value="P:regulation of DNA-templated transcription"/>
    <property type="evidence" value="ECO:0007669"/>
    <property type="project" value="InterPro"/>
</dbReference>
<evidence type="ECO:0000313" key="4">
    <source>
        <dbReference type="Proteomes" id="UP000290815"/>
    </source>
</evidence>
<dbReference type="InterPro" id="IPR035926">
    <property type="entry name" value="NusB-like_sf"/>
</dbReference>
<dbReference type="RefSeq" id="WP_027333818.1">
    <property type="nucleotide sequence ID" value="NZ_LR215024.1"/>
</dbReference>
<protein>
    <submittedName>
        <fullName evidence="3">Transcription termination factor</fullName>
    </submittedName>
</protein>
<reference evidence="3 4" key="1">
    <citation type="submission" date="2019-01" db="EMBL/GenBank/DDBJ databases">
        <authorList>
            <consortium name="Pathogen Informatics"/>
        </authorList>
    </citation>
    <scope>NUCLEOTIDE SEQUENCE [LARGE SCALE GENOMIC DNA]</scope>
    <source>
        <strain evidence="3 4">NCTC10194</strain>
    </source>
</reference>
<sequence length="154" mass="18730">MNTKSRRQKRVEIIQVLYKYELLEREINIQDVFDEFPFLDKEQLVAIDKIAKSYNVLKKSLSKFINPSWKWERISPVVRAILLNGAYELFFIQPRIVINEAVEITKNYFWKPIEPINKDERIYDDWQYKFVNGILENYYKLLLKLEQISYKVEE</sequence>
<feature type="domain" description="NusB/RsmB/TIM44" evidence="2">
    <location>
        <begin position="8"/>
        <end position="108"/>
    </location>
</feature>
<dbReference type="Gene3D" id="1.10.940.10">
    <property type="entry name" value="NusB-like"/>
    <property type="match status" value="1"/>
</dbReference>
<keyword evidence="4" id="KW-1185">Reference proteome</keyword>
<dbReference type="EMBL" id="LR215024">
    <property type="protein sequence ID" value="VEU70222.1"/>
    <property type="molecule type" value="Genomic_DNA"/>
</dbReference>
<evidence type="ECO:0000256" key="1">
    <source>
        <dbReference type="ARBA" id="ARBA00022884"/>
    </source>
</evidence>
<evidence type="ECO:0000313" key="3">
    <source>
        <dbReference type="EMBL" id="VEU70222.1"/>
    </source>
</evidence>
<proteinExistence type="predicted"/>
<dbReference type="Proteomes" id="UP000290815">
    <property type="component" value="Chromosome"/>
</dbReference>
<organism evidence="3 4">
    <name type="scientific">Mycoplasmopsis glycophila</name>
    <dbReference type="NCBI Taxonomy" id="171285"/>
    <lineage>
        <taxon>Bacteria</taxon>
        <taxon>Bacillati</taxon>
        <taxon>Mycoplasmatota</taxon>
        <taxon>Mycoplasmoidales</taxon>
        <taxon>Metamycoplasmataceae</taxon>
        <taxon>Mycoplasmopsis</taxon>
    </lineage>
</organism>
<dbReference type="InterPro" id="IPR006027">
    <property type="entry name" value="NusB_RsmB_TIM44"/>
</dbReference>
<dbReference type="AlphaFoldDB" id="A0A449AUS4"/>
<gene>
    <name evidence="3" type="primary">nusB</name>
    <name evidence="3" type="ORF">NCTC10194_00224</name>
</gene>
<name>A0A449AUS4_9BACT</name>
<dbReference type="Pfam" id="PF01029">
    <property type="entry name" value="NusB"/>
    <property type="match status" value="1"/>
</dbReference>
<accession>A0A449AUS4</accession>